<dbReference type="EMBL" id="CAAALY010244277">
    <property type="protein sequence ID" value="VEL32514.1"/>
    <property type="molecule type" value="Genomic_DNA"/>
</dbReference>
<feature type="region of interest" description="Disordered" evidence="1">
    <location>
        <begin position="50"/>
        <end position="84"/>
    </location>
</feature>
<name>A0A3S5CSB9_9PLAT</name>
<protein>
    <submittedName>
        <fullName evidence="2">Uncharacterized protein</fullName>
    </submittedName>
</protein>
<evidence type="ECO:0000256" key="1">
    <source>
        <dbReference type="SAM" id="MobiDB-lite"/>
    </source>
</evidence>
<dbReference type="PROSITE" id="PS51257">
    <property type="entry name" value="PROKAR_LIPOPROTEIN"/>
    <property type="match status" value="1"/>
</dbReference>
<organism evidence="2 3">
    <name type="scientific">Protopolystoma xenopodis</name>
    <dbReference type="NCBI Taxonomy" id="117903"/>
    <lineage>
        <taxon>Eukaryota</taxon>
        <taxon>Metazoa</taxon>
        <taxon>Spiralia</taxon>
        <taxon>Lophotrochozoa</taxon>
        <taxon>Platyhelminthes</taxon>
        <taxon>Monogenea</taxon>
        <taxon>Polyopisthocotylea</taxon>
        <taxon>Polystomatidea</taxon>
        <taxon>Polystomatidae</taxon>
        <taxon>Protopolystoma</taxon>
    </lineage>
</organism>
<feature type="compositionally biased region" description="Basic and acidic residues" evidence="1">
    <location>
        <begin position="58"/>
        <end position="71"/>
    </location>
</feature>
<evidence type="ECO:0000313" key="3">
    <source>
        <dbReference type="Proteomes" id="UP000784294"/>
    </source>
</evidence>
<dbReference type="AlphaFoldDB" id="A0A3S5CSB9"/>
<comment type="caution">
    <text evidence="2">The sequence shown here is derived from an EMBL/GenBank/DDBJ whole genome shotgun (WGS) entry which is preliminary data.</text>
</comment>
<accession>A0A3S5CSB9</accession>
<evidence type="ECO:0000313" key="2">
    <source>
        <dbReference type="EMBL" id="VEL32514.1"/>
    </source>
</evidence>
<proteinExistence type="predicted"/>
<reference evidence="2" key="1">
    <citation type="submission" date="2018-11" db="EMBL/GenBank/DDBJ databases">
        <authorList>
            <consortium name="Pathogen Informatics"/>
        </authorList>
    </citation>
    <scope>NUCLEOTIDE SEQUENCE</scope>
</reference>
<keyword evidence="3" id="KW-1185">Reference proteome</keyword>
<dbReference type="Proteomes" id="UP000784294">
    <property type="component" value="Unassembled WGS sequence"/>
</dbReference>
<gene>
    <name evidence="2" type="ORF">PXEA_LOCUS25954</name>
</gene>
<sequence length="84" mass="9538">MEGERQNRVYRFVVCICGGSSSTAGGCRGEKGKHGLLRKLADPVDKRTGRNMKKRTWQGRETDKKVRKMEISRSLSSEDFMEEG</sequence>